<evidence type="ECO:0000313" key="10">
    <source>
        <dbReference type="EMBL" id="MEF2155668.1"/>
    </source>
</evidence>
<dbReference type="Pfam" id="PF00881">
    <property type="entry name" value="Nitroreductase"/>
    <property type="match status" value="1"/>
</dbReference>
<evidence type="ECO:0000256" key="8">
    <source>
        <dbReference type="PIRNR" id="PIRNR000232"/>
    </source>
</evidence>
<comment type="similarity">
    <text evidence="2 8">Belongs to the nitroreductase family.</text>
</comment>
<keyword evidence="3 8" id="KW-0285">Flavoprotein</keyword>
<dbReference type="PANTHER" id="PTHR43821">
    <property type="entry name" value="NAD(P)H NITROREDUCTASE YDJA-RELATED"/>
    <property type="match status" value="1"/>
</dbReference>
<dbReference type="InterPro" id="IPR026021">
    <property type="entry name" value="YdjA-like"/>
</dbReference>
<evidence type="ECO:0000256" key="4">
    <source>
        <dbReference type="ARBA" id="ARBA00022643"/>
    </source>
</evidence>
<reference evidence="10 11" key="1">
    <citation type="submission" date="2024-01" db="EMBL/GenBank/DDBJ databases">
        <title>Novel species of the genus Luteimonas isolated from rivers.</title>
        <authorList>
            <person name="Lu H."/>
        </authorList>
    </citation>
    <scope>NUCLEOTIDE SEQUENCE [LARGE SCALE GENOMIC DNA]</scope>
    <source>
        <strain evidence="10 11">FXH3W</strain>
    </source>
</reference>
<keyword evidence="7 8" id="KW-0520">NAD</keyword>
<evidence type="ECO:0000256" key="1">
    <source>
        <dbReference type="ARBA" id="ARBA00001917"/>
    </source>
</evidence>
<keyword evidence="4 8" id="KW-0288">FMN</keyword>
<sequence>MCVPLSLSDLSERRSAPVAQLGAPGPDRPTLLRCIKAAIRVPDHGKLVPFRLIEIPSAARDALGEALARRHKELEPDVAPKVLDKDRTRFSFAPTVVAVVARVVESPKVPRLEQELTAGCVAFQLLQAVAAEGFAGNWLTGWAAYDPEVARWFGLEPNELIIGFVHIGTARVDVPERERPDVTSLLSEFNPDSIYFTRD</sequence>
<proteinExistence type="inferred from homology"/>
<dbReference type="RefSeq" id="WP_331703700.1">
    <property type="nucleotide sequence ID" value="NZ_JAZHBO010000002.1"/>
</dbReference>
<evidence type="ECO:0000256" key="3">
    <source>
        <dbReference type="ARBA" id="ARBA00022630"/>
    </source>
</evidence>
<dbReference type="SUPFAM" id="SSF55469">
    <property type="entry name" value="FMN-dependent nitroreductase-like"/>
    <property type="match status" value="1"/>
</dbReference>
<gene>
    <name evidence="10" type="ORF">V3390_05395</name>
</gene>
<organism evidence="10 11">
    <name type="scientific">Aquilutibacter rugosus</name>
    <dbReference type="NCBI Taxonomy" id="3115820"/>
    <lineage>
        <taxon>Bacteria</taxon>
        <taxon>Pseudomonadati</taxon>
        <taxon>Pseudomonadota</taxon>
        <taxon>Gammaproteobacteria</taxon>
        <taxon>Lysobacterales</taxon>
        <taxon>Lysobacteraceae</taxon>
        <taxon>Aquilutibacter</taxon>
    </lineage>
</organism>
<dbReference type="PIRSF" id="PIRSF000232">
    <property type="entry name" value="YdjA"/>
    <property type="match status" value="1"/>
</dbReference>
<dbReference type="InterPro" id="IPR052530">
    <property type="entry name" value="NAD(P)H_nitroreductase"/>
</dbReference>
<name>A0ABU7UZL1_9GAMM</name>
<protein>
    <recommendedName>
        <fullName evidence="8">Putative NAD(P)H nitroreductase</fullName>
        <ecNumber evidence="8">1.-.-.-</ecNumber>
    </recommendedName>
</protein>
<dbReference type="Gene3D" id="3.40.109.10">
    <property type="entry name" value="NADH Oxidase"/>
    <property type="match status" value="1"/>
</dbReference>
<accession>A0ABU7UZL1</accession>
<evidence type="ECO:0000256" key="5">
    <source>
        <dbReference type="ARBA" id="ARBA00022857"/>
    </source>
</evidence>
<evidence type="ECO:0000256" key="2">
    <source>
        <dbReference type="ARBA" id="ARBA00007118"/>
    </source>
</evidence>
<dbReference type="InterPro" id="IPR000415">
    <property type="entry name" value="Nitroreductase-like"/>
</dbReference>
<dbReference type="CDD" id="cd02135">
    <property type="entry name" value="YdjA-like"/>
    <property type="match status" value="1"/>
</dbReference>
<dbReference type="PANTHER" id="PTHR43821:SF1">
    <property type="entry name" value="NAD(P)H NITROREDUCTASE YDJA-RELATED"/>
    <property type="match status" value="1"/>
</dbReference>
<dbReference type="Proteomes" id="UP001356170">
    <property type="component" value="Unassembled WGS sequence"/>
</dbReference>
<dbReference type="EMBL" id="JAZHBO010000002">
    <property type="protein sequence ID" value="MEF2155668.1"/>
    <property type="molecule type" value="Genomic_DNA"/>
</dbReference>
<dbReference type="EC" id="1.-.-.-" evidence="8"/>
<dbReference type="InterPro" id="IPR029479">
    <property type="entry name" value="Nitroreductase"/>
</dbReference>
<feature type="domain" description="Nitroreductase" evidence="9">
    <location>
        <begin position="24"/>
        <end position="168"/>
    </location>
</feature>
<comment type="cofactor">
    <cofactor evidence="1 8">
        <name>FMN</name>
        <dbReference type="ChEBI" id="CHEBI:58210"/>
    </cofactor>
</comment>
<keyword evidence="5 8" id="KW-0521">NADP</keyword>
<evidence type="ECO:0000259" key="9">
    <source>
        <dbReference type="Pfam" id="PF00881"/>
    </source>
</evidence>
<evidence type="ECO:0000256" key="7">
    <source>
        <dbReference type="ARBA" id="ARBA00023027"/>
    </source>
</evidence>
<evidence type="ECO:0000256" key="6">
    <source>
        <dbReference type="ARBA" id="ARBA00023002"/>
    </source>
</evidence>
<keyword evidence="11" id="KW-1185">Reference proteome</keyword>
<keyword evidence="6 8" id="KW-0560">Oxidoreductase</keyword>
<comment type="caution">
    <text evidence="10">The sequence shown here is derived from an EMBL/GenBank/DDBJ whole genome shotgun (WGS) entry which is preliminary data.</text>
</comment>
<evidence type="ECO:0000313" key="11">
    <source>
        <dbReference type="Proteomes" id="UP001356170"/>
    </source>
</evidence>